<dbReference type="AlphaFoldDB" id="A0A0D2FXP2"/>
<dbReference type="PROSITE" id="PS00217">
    <property type="entry name" value="SUGAR_TRANSPORT_2"/>
    <property type="match status" value="1"/>
</dbReference>
<feature type="transmembrane region" description="Helical" evidence="9">
    <location>
        <begin position="532"/>
        <end position="548"/>
    </location>
</feature>
<feature type="compositionally biased region" description="Basic and acidic residues" evidence="8">
    <location>
        <begin position="609"/>
        <end position="625"/>
    </location>
</feature>
<feature type="transmembrane region" description="Helical" evidence="9">
    <location>
        <begin position="187"/>
        <end position="205"/>
    </location>
</feature>
<dbReference type="GO" id="GO:0005351">
    <property type="term" value="F:carbohydrate:proton symporter activity"/>
    <property type="evidence" value="ECO:0007669"/>
    <property type="project" value="TreeGrafter"/>
</dbReference>
<evidence type="ECO:0000256" key="1">
    <source>
        <dbReference type="ARBA" id="ARBA00004141"/>
    </source>
</evidence>
<evidence type="ECO:0000256" key="2">
    <source>
        <dbReference type="ARBA" id="ARBA00010992"/>
    </source>
</evidence>
<dbReference type="PANTHER" id="PTHR48022">
    <property type="entry name" value="PLASTIDIC GLUCOSE TRANSPORTER 4"/>
    <property type="match status" value="1"/>
</dbReference>
<gene>
    <name evidence="11" type="ORF">PV04_01386</name>
</gene>
<comment type="similarity">
    <text evidence="2 7">Belongs to the major facilitator superfamily. Sugar transporter (TC 2.A.1.1) family.</text>
</comment>
<dbReference type="InterPro" id="IPR036259">
    <property type="entry name" value="MFS_trans_sf"/>
</dbReference>
<dbReference type="InterPro" id="IPR003663">
    <property type="entry name" value="Sugar/inositol_transpt"/>
</dbReference>
<feature type="transmembrane region" description="Helical" evidence="9">
    <location>
        <begin position="367"/>
        <end position="389"/>
    </location>
</feature>
<feature type="transmembrane region" description="Helical" evidence="9">
    <location>
        <begin position="154"/>
        <end position="175"/>
    </location>
</feature>
<keyword evidence="3 7" id="KW-0813">Transport</keyword>
<sequence>MIHVPSLTSYAEDDSSPSTPSRASLDEDRSGDRPLLADSLAATDNVETRDFYHLGQRPFRDDWHHDDHLSQDDDDLRHAASARSQFEHKLTIREAMKAYPMAIFWSLAVSMCVIMEGFDSILVPNFYAFPTFQRKYGEFVGVTDQTKSGYQLSATWMAIIGTASGVGAVLGTILNGHLVDHFGQKRVLVGALCTLSCLIFMTFFAPNIQVLAFGQFLCGFPWGIFATVAPSYSSEVLPLVLRSYLSSFTNMAFIIGQIICAIVIRVFLERDDEWGFRIPFGFQWIWPSFLIPLLCFAPESPWHLVRKGRLNEAETSLRRLQSSTARGIDVKDTLADIVHTNNLEQELQVGTSYWDCFRGFELRRTEIACLVFAGQNFSGLSFAYNATYFYEQVGLSAETTYTLSLFGTSLALLATLANWFLLMPYYGRRTIYTVSMLVMASILYLIGMLTIWTDHFFIAMTQALLTIVWTITFQLSVGQLGWSIPAEVGSTRLRTKTICLARNAYYLVGFIGGAVQPYMLNPESLNWRGYTGLFWGTTAIMTFVWAWYRLPETKGRTYEELDLLFAKGIDARKFETTDVHALNDNEMRPFTQRAPMHTTSTESQSPEWDIVRGDEQMRSSDEAERTNGSARFQDHERLVGR</sequence>
<feature type="transmembrane region" description="Helical" evidence="9">
    <location>
        <begin position="244"/>
        <end position="268"/>
    </location>
</feature>
<dbReference type="SUPFAM" id="SSF103473">
    <property type="entry name" value="MFS general substrate transporter"/>
    <property type="match status" value="1"/>
</dbReference>
<feature type="transmembrane region" description="Helical" evidence="9">
    <location>
        <begin position="434"/>
        <end position="452"/>
    </location>
</feature>
<dbReference type="Gene3D" id="1.20.1250.20">
    <property type="entry name" value="MFS general substrate transporter like domains"/>
    <property type="match status" value="1"/>
</dbReference>
<dbReference type="InterPro" id="IPR020846">
    <property type="entry name" value="MFS_dom"/>
</dbReference>
<keyword evidence="4 9" id="KW-0812">Transmembrane</keyword>
<feature type="compositionally biased region" description="Basic and acidic residues" evidence="8">
    <location>
        <begin position="632"/>
        <end position="641"/>
    </location>
</feature>
<feature type="transmembrane region" description="Helical" evidence="9">
    <location>
        <begin position="211"/>
        <end position="232"/>
    </location>
</feature>
<dbReference type="Pfam" id="PF00083">
    <property type="entry name" value="Sugar_tr"/>
    <property type="match status" value="1"/>
</dbReference>
<dbReference type="Proteomes" id="UP000054266">
    <property type="component" value="Unassembled WGS sequence"/>
</dbReference>
<dbReference type="EMBL" id="KN846956">
    <property type="protein sequence ID" value="KIW73253.1"/>
    <property type="molecule type" value="Genomic_DNA"/>
</dbReference>
<dbReference type="GO" id="GO:0016020">
    <property type="term" value="C:membrane"/>
    <property type="evidence" value="ECO:0007669"/>
    <property type="project" value="UniProtKB-SubCell"/>
</dbReference>
<feature type="region of interest" description="Disordered" evidence="8">
    <location>
        <begin position="591"/>
        <end position="641"/>
    </location>
</feature>
<dbReference type="PROSITE" id="PS50850">
    <property type="entry name" value="MFS"/>
    <property type="match status" value="1"/>
</dbReference>
<dbReference type="InterPro" id="IPR005829">
    <property type="entry name" value="Sugar_transporter_CS"/>
</dbReference>
<feature type="transmembrane region" description="Helical" evidence="9">
    <location>
        <begin position="458"/>
        <end position="482"/>
    </location>
</feature>
<evidence type="ECO:0000256" key="5">
    <source>
        <dbReference type="ARBA" id="ARBA00022989"/>
    </source>
</evidence>
<accession>A0A0D2FXP2</accession>
<organism evidence="11 12">
    <name type="scientific">Phialophora macrospora</name>
    <dbReference type="NCBI Taxonomy" id="1851006"/>
    <lineage>
        <taxon>Eukaryota</taxon>
        <taxon>Fungi</taxon>
        <taxon>Dikarya</taxon>
        <taxon>Ascomycota</taxon>
        <taxon>Pezizomycotina</taxon>
        <taxon>Eurotiomycetes</taxon>
        <taxon>Chaetothyriomycetidae</taxon>
        <taxon>Chaetothyriales</taxon>
        <taxon>Herpotrichiellaceae</taxon>
        <taxon>Phialophora</taxon>
    </lineage>
</organism>
<evidence type="ECO:0000313" key="12">
    <source>
        <dbReference type="Proteomes" id="UP000054266"/>
    </source>
</evidence>
<feature type="domain" description="Major facilitator superfamily (MFS) profile" evidence="10">
    <location>
        <begin position="105"/>
        <end position="554"/>
    </location>
</feature>
<evidence type="ECO:0000256" key="7">
    <source>
        <dbReference type="RuleBase" id="RU003346"/>
    </source>
</evidence>
<reference evidence="11 12" key="1">
    <citation type="submission" date="2015-01" db="EMBL/GenBank/DDBJ databases">
        <title>The Genome Sequence of Capronia semiimmersa CBS27337.</title>
        <authorList>
            <consortium name="The Broad Institute Genomics Platform"/>
            <person name="Cuomo C."/>
            <person name="de Hoog S."/>
            <person name="Gorbushina A."/>
            <person name="Stielow B."/>
            <person name="Teixiera M."/>
            <person name="Abouelleil A."/>
            <person name="Chapman S.B."/>
            <person name="Priest M."/>
            <person name="Young S.K."/>
            <person name="Wortman J."/>
            <person name="Nusbaum C."/>
            <person name="Birren B."/>
        </authorList>
    </citation>
    <scope>NUCLEOTIDE SEQUENCE [LARGE SCALE GENOMIC DNA]</scope>
    <source>
        <strain evidence="11 12">CBS 27337</strain>
    </source>
</reference>
<evidence type="ECO:0000259" key="10">
    <source>
        <dbReference type="PROSITE" id="PS50850"/>
    </source>
</evidence>
<dbReference type="InterPro" id="IPR005828">
    <property type="entry name" value="MFS_sugar_transport-like"/>
</dbReference>
<dbReference type="InterPro" id="IPR050360">
    <property type="entry name" value="MFS_Sugar_Transporters"/>
</dbReference>
<feature type="transmembrane region" description="Helical" evidence="9">
    <location>
        <begin position="98"/>
        <end position="118"/>
    </location>
</feature>
<keyword evidence="12" id="KW-1185">Reference proteome</keyword>
<protein>
    <recommendedName>
        <fullName evidence="10">Major facilitator superfamily (MFS) profile domain-containing protein</fullName>
    </recommendedName>
</protein>
<feature type="region of interest" description="Disordered" evidence="8">
    <location>
        <begin position="1"/>
        <end position="39"/>
    </location>
</feature>
<name>A0A0D2FXP2_9EURO</name>
<dbReference type="FunFam" id="1.20.1250.20:FF:000078">
    <property type="entry name" value="MFS maltose transporter, putative"/>
    <property type="match status" value="1"/>
</dbReference>
<evidence type="ECO:0000256" key="6">
    <source>
        <dbReference type="ARBA" id="ARBA00023136"/>
    </source>
</evidence>
<feature type="transmembrane region" description="Helical" evidence="9">
    <location>
        <begin position="274"/>
        <end position="297"/>
    </location>
</feature>
<keyword evidence="5 9" id="KW-1133">Transmembrane helix</keyword>
<feature type="compositionally biased region" description="Polar residues" evidence="8">
    <location>
        <begin position="597"/>
        <end position="606"/>
    </location>
</feature>
<evidence type="ECO:0000313" key="11">
    <source>
        <dbReference type="EMBL" id="KIW73253.1"/>
    </source>
</evidence>
<keyword evidence="6 9" id="KW-0472">Membrane</keyword>
<comment type="subcellular location">
    <subcellularLocation>
        <location evidence="1">Membrane</location>
        <topology evidence="1">Multi-pass membrane protein</topology>
    </subcellularLocation>
</comment>
<dbReference type="HOGENOM" id="CLU_001265_11_5_1"/>
<evidence type="ECO:0000256" key="8">
    <source>
        <dbReference type="SAM" id="MobiDB-lite"/>
    </source>
</evidence>
<evidence type="ECO:0000256" key="4">
    <source>
        <dbReference type="ARBA" id="ARBA00022692"/>
    </source>
</evidence>
<feature type="transmembrane region" description="Helical" evidence="9">
    <location>
        <begin position="401"/>
        <end position="422"/>
    </location>
</feature>
<evidence type="ECO:0000256" key="3">
    <source>
        <dbReference type="ARBA" id="ARBA00022448"/>
    </source>
</evidence>
<proteinExistence type="inferred from homology"/>
<evidence type="ECO:0000256" key="9">
    <source>
        <dbReference type="SAM" id="Phobius"/>
    </source>
</evidence>
<dbReference type="NCBIfam" id="TIGR00879">
    <property type="entry name" value="SP"/>
    <property type="match status" value="1"/>
</dbReference>
<dbReference type="PANTHER" id="PTHR48022:SF83">
    <property type="entry name" value="MAJOR FACILITATOR SUPERFAMILY (MFS) PROFILE DOMAIN-CONTAINING PROTEIN"/>
    <property type="match status" value="1"/>
</dbReference>
<feature type="transmembrane region" description="Helical" evidence="9">
    <location>
        <begin position="503"/>
        <end position="520"/>
    </location>
</feature>